<dbReference type="Pfam" id="PF17762">
    <property type="entry name" value="HTH_ParB"/>
    <property type="match status" value="1"/>
</dbReference>
<dbReference type="EMBL" id="UAWL01000020">
    <property type="protein sequence ID" value="SQC36289.1"/>
    <property type="molecule type" value="Genomic_DNA"/>
</dbReference>
<dbReference type="InterPro" id="IPR010982">
    <property type="entry name" value="Lambda_DNA-bd_dom_sf"/>
</dbReference>
<dbReference type="SUPFAM" id="SSF47413">
    <property type="entry name" value="lambda repressor-like DNA-binding domains"/>
    <property type="match status" value="1"/>
</dbReference>
<dbReference type="AlphaFoldDB" id="A0A2X3GH61"/>
<evidence type="ECO:0000313" key="3">
    <source>
        <dbReference type="Proteomes" id="UP000250166"/>
    </source>
</evidence>
<dbReference type="InterPro" id="IPR041468">
    <property type="entry name" value="HTH_ParB/Spo0J"/>
</dbReference>
<accession>A0A2X3GH61</accession>
<dbReference type="GO" id="GO:0003677">
    <property type="term" value="F:DNA binding"/>
    <property type="evidence" value="ECO:0007669"/>
    <property type="project" value="InterPro"/>
</dbReference>
<evidence type="ECO:0000259" key="1">
    <source>
        <dbReference type="Pfam" id="PF17762"/>
    </source>
</evidence>
<dbReference type="Gene3D" id="1.10.260.40">
    <property type="entry name" value="lambda repressor-like DNA-binding domains"/>
    <property type="match status" value="1"/>
</dbReference>
<proteinExistence type="predicted"/>
<feature type="domain" description="ParB/Spo0J HTH" evidence="1">
    <location>
        <begin position="10"/>
        <end position="52"/>
    </location>
</feature>
<reference evidence="2 3" key="1">
    <citation type="submission" date="2018-06" db="EMBL/GenBank/DDBJ databases">
        <authorList>
            <consortium name="Pathogen Informatics"/>
            <person name="Doyle S."/>
        </authorList>
    </citation>
    <scope>NUCLEOTIDE SEQUENCE [LARGE SCALE GENOMIC DNA]</scope>
    <source>
        <strain evidence="2 3">NCTC13102</strain>
    </source>
</reference>
<sequence length="71" mass="8188">MDTEKENLIKVTCKELGMTYKELAKAIGYSESAINNAARQRKLSEPLTRAIELYLENTKLKVELHILKKHK</sequence>
<name>A0A2X3GH61_9HELI</name>
<dbReference type="Proteomes" id="UP000250166">
    <property type="component" value="Unassembled WGS sequence"/>
</dbReference>
<gene>
    <name evidence="2" type="ORF">NCTC13102_02099</name>
</gene>
<organism evidence="2 3">
    <name type="scientific">Helicobacter fennelliae</name>
    <dbReference type="NCBI Taxonomy" id="215"/>
    <lineage>
        <taxon>Bacteria</taxon>
        <taxon>Pseudomonadati</taxon>
        <taxon>Campylobacterota</taxon>
        <taxon>Epsilonproteobacteria</taxon>
        <taxon>Campylobacterales</taxon>
        <taxon>Helicobacteraceae</taxon>
        <taxon>Helicobacter</taxon>
    </lineage>
</organism>
<evidence type="ECO:0000313" key="2">
    <source>
        <dbReference type="EMBL" id="SQC36289.1"/>
    </source>
</evidence>
<protein>
    <recommendedName>
        <fullName evidence="1">ParB/Spo0J HTH domain-containing protein</fullName>
    </recommendedName>
</protein>
<dbReference type="RefSeq" id="WP_112059185.1">
    <property type="nucleotide sequence ID" value="NZ_UAWL01000020.1"/>
</dbReference>